<protein>
    <submittedName>
        <fullName evidence="1">Uncharacterized protein</fullName>
    </submittedName>
</protein>
<evidence type="ECO:0000313" key="1">
    <source>
        <dbReference type="EnsemblPlants" id="Pp3c7_14750V3.2"/>
    </source>
</evidence>
<dbReference type="AlphaFoldDB" id="A0A7I4E9I4"/>
<sequence>MVDALSLRLIVSASLAMDSGLATNKNAYSE</sequence>
<dbReference type="Proteomes" id="UP000006727">
    <property type="component" value="Chromosome 7"/>
</dbReference>
<evidence type="ECO:0000313" key="2">
    <source>
        <dbReference type="Proteomes" id="UP000006727"/>
    </source>
</evidence>
<dbReference type="Gramene" id="Pp3c7_14750V3.2">
    <property type="protein sequence ID" value="Pp3c7_14750V3.2"/>
    <property type="gene ID" value="Pp3c7_14750"/>
</dbReference>
<name>A0A7I4E9I4_PHYPA</name>
<reference evidence="1" key="3">
    <citation type="submission" date="2020-12" db="UniProtKB">
        <authorList>
            <consortium name="EnsemblPlants"/>
        </authorList>
    </citation>
    <scope>IDENTIFICATION</scope>
</reference>
<organism evidence="1 2">
    <name type="scientific">Physcomitrium patens</name>
    <name type="common">Spreading-leaved earth moss</name>
    <name type="synonym">Physcomitrella patens</name>
    <dbReference type="NCBI Taxonomy" id="3218"/>
    <lineage>
        <taxon>Eukaryota</taxon>
        <taxon>Viridiplantae</taxon>
        <taxon>Streptophyta</taxon>
        <taxon>Embryophyta</taxon>
        <taxon>Bryophyta</taxon>
        <taxon>Bryophytina</taxon>
        <taxon>Bryopsida</taxon>
        <taxon>Funariidae</taxon>
        <taxon>Funariales</taxon>
        <taxon>Funariaceae</taxon>
        <taxon>Physcomitrium</taxon>
    </lineage>
</organism>
<reference evidence="1 2" key="2">
    <citation type="journal article" date="2018" name="Plant J.">
        <title>The Physcomitrella patens chromosome-scale assembly reveals moss genome structure and evolution.</title>
        <authorList>
            <person name="Lang D."/>
            <person name="Ullrich K.K."/>
            <person name="Murat F."/>
            <person name="Fuchs J."/>
            <person name="Jenkins J."/>
            <person name="Haas F.B."/>
            <person name="Piednoel M."/>
            <person name="Gundlach H."/>
            <person name="Van Bel M."/>
            <person name="Meyberg R."/>
            <person name="Vives C."/>
            <person name="Morata J."/>
            <person name="Symeonidi A."/>
            <person name="Hiss M."/>
            <person name="Muchero W."/>
            <person name="Kamisugi Y."/>
            <person name="Saleh O."/>
            <person name="Blanc G."/>
            <person name="Decker E.L."/>
            <person name="van Gessel N."/>
            <person name="Grimwood J."/>
            <person name="Hayes R.D."/>
            <person name="Graham S.W."/>
            <person name="Gunter L.E."/>
            <person name="McDaniel S.F."/>
            <person name="Hoernstein S.N.W."/>
            <person name="Larsson A."/>
            <person name="Li F.W."/>
            <person name="Perroud P.F."/>
            <person name="Phillips J."/>
            <person name="Ranjan P."/>
            <person name="Rokshar D.S."/>
            <person name="Rothfels C.J."/>
            <person name="Schneider L."/>
            <person name="Shu S."/>
            <person name="Stevenson D.W."/>
            <person name="Thummler F."/>
            <person name="Tillich M."/>
            <person name="Villarreal Aguilar J.C."/>
            <person name="Widiez T."/>
            <person name="Wong G.K."/>
            <person name="Wymore A."/>
            <person name="Zhang Y."/>
            <person name="Zimmer A.D."/>
            <person name="Quatrano R.S."/>
            <person name="Mayer K.F.X."/>
            <person name="Goodstein D."/>
            <person name="Casacuberta J.M."/>
            <person name="Vandepoele K."/>
            <person name="Reski R."/>
            <person name="Cuming A.C."/>
            <person name="Tuskan G.A."/>
            <person name="Maumus F."/>
            <person name="Salse J."/>
            <person name="Schmutz J."/>
            <person name="Rensing S.A."/>
        </authorList>
    </citation>
    <scope>NUCLEOTIDE SEQUENCE [LARGE SCALE GENOMIC DNA]</scope>
    <source>
        <strain evidence="1 2">cv. Gransden 2004</strain>
    </source>
</reference>
<dbReference type="EMBL" id="ABEU02000007">
    <property type="status" value="NOT_ANNOTATED_CDS"/>
    <property type="molecule type" value="Genomic_DNA"/>
</dbReference>
<accession>A0A7I4E9I4</accession>
<proteinExistence type="predicted"/>
<keyword evidence="2" id="KW-1185">Reference proteome</keyword>
<dbReference type="EnsemblPlants" id="Pp3c7_14750V3.2">
    <property type="protein sequence ID" value="Pp3c7_14750V3.2"/>
    <property type="gene ID" value="Pp3c7_14750"/>
</dbReference>
<reference evidence="1 2" key="1">
    <citation type="journal article" date="2008" name="Science">
        <title>The Physcomitrella genome reveals evolutionary insights into the conquest of land by plants.</title>
        <authorList>
            <person name="Rensing S."/>
            <person name="Lang D."/>
            <person name="Zimmer A."/>
            <person name="Terry A."/>
            <person name="Salamov A."/>
            <person name="Shapiro H."/>
            <person name="Nishiyama T."/>
            <person name="Perroud P.-F."/>
            <person name="Lindquist E."/>
            <person name="Kamisugi Y."/>
            <person name="Tanahashi T."/>
            <person name="Sakakibara K."/>
            <person name="Fujita T."/>
            <person name="Oishi K."/>
            <person name="Shin-I T."/>
            <person name="Kuroki Y."/>
            <person name="Toyoda A."/>
            <person name="Suzuki Y."/>
            <person name="Hashimoto A."/>
            <person name="Yamaguchi K."/>
            <person name="Sugano A."/>
            <person name="Kohara Y."/>
            <person name="Fujiyama A."/>
            <person name="Anterola A."/>
            <person name="Aoki S."/>
            <person name="Ashton N."/>
            <person name="Barbazuk W.B."/>
            <person name="Barker E."/>
            <person name="Bennetzen J."/>
            <person name="Bezanilla M."/>
            <person name="Blankenship R."/>
            <person name="Cho S.H."/>
            <person name="Dutcher S."/>
            <person name="Estelle M."/>
            <person name="Fawcett J.A."/>
            <person name="Gundlach H."/>
            <person name="Hanada K."/>
            <person name="Heyl A."/>
            <person name="Hicks K.A."/>
            <person name="Hugh J."/>
            <person name="Lohr M."/>
            <person name="Mayer K."/>
            <person name="Melkozernov A."/>
            <person name="Murata T."/>
            <person name="Nelson D."/>
            <person name="Pils B."/>
            <person name="Prigge M."/>
            <person name="Reiss B."/>
            <person name="Renner T."/>
            <person name="Rombauts S."/>
            <person name="Rushton P."/>
            <person name="Sanderfoot A."/>
            <person name="Schween G."/>
            <person name="Shiu S.-H."/>
            <person name="Stueber K."/>
            <person name="Theodoulou F.L."/>
            <person name="Tu H."/>
            <person name="Van de Peer Y."/>
            <person name="Verrier P.J."/>
            <person name="Waters E."/>
            <person name="Wood A."/>
            <person name="Yang L."/>
            <person name="Cove D."/>
            <person name="Cuming A."/>
            <person name="Hasebe M."/>
            <person name="Lucas S."/>
            <person name="Mishler D.B."/>
            <person name="Reski R."/>
            <person name="Grigoriev I."/>
            <person name="Quatrano R.S."/>
            <person name="Boore J.L."/>
        </authorList>
    </citation>
    <scope>NUCLEOTIDE SEQUENCE [LARGE SCALE GENOMIC DNA]</scope>
    <source>
        <strain evidence="1 2">cv. Gransden 2004</strain>
    </source>
</reference>